<evidence type="ECO:0000313" key="1">
    <source>
        <dbReference type="EMBL" id="MEJ2890756.1"/>
    </source>
</evidence>
<accession>A0ABU8NED0</accession>
<reference evidence="1 2" key="1">
    <citation type="submission" date="2024-03" db="EMBL/GenBank/DDBJ databases">
        <title>Actinomycetospora sp. OC33-EN06, a novel actinomycete isolated from wild orchid (Aerides multiflora).</title>
        <authorList>
            <person name="Suriyachadkun C."/>
        </authorList>
    </citation>
    <scope>NUCLEOTIDE SEQUENCE [LARGE SCALE GENOMIC DNA]</scope>
    <source>
        <strain evidence="1 2">OC33-EN06</strain>
    </source>
</reference>
<dbReference type="Proteomes" id="UP001370100">
    <property type="component" value="Unassembled WGS sequence"/>
</dbReference>
<name>A0ABU8NED0_9PSEU</name>
<dbReference type="EMBL" id="JBBEGL010000017">
    <property type="protein sequence ID" value="MEJ2890756.1"/>
    <property type="molecule type" value="Genomic_DNA"/>
</dbReference>
<gene>
    <name evidence="1" type="ORF">WCD41_30155</name>
</gene>
<dbReference type="RefSeq" id="WP_337718948.1">
    <property type="nucleotide sequence ID" value="NZ_JBBEGL010000017.1"/>
</dbReference>
<keyword evidence="2" id="KW-1185">Reference proteome</keyword>
<protein>
    <submittedName>
        <fullName evidence="1">Uncharacterized protein</fullName>
    </submittedName>
</protein>
<evidence type="ECO:0000313" key="2">
    <source>
        <dbReference type="Proteomes" id="UP001370100"/>
    </source>
</evidence>
<organism evidence="1 2">
    <name type="scientific">Actinomycetospora aeridis</name>
    <dbReference type="NCBI Taxonomy" id="3129231"/>
    <lineage>
        <taxon>Bacteria</taxon>
        <taxon>Bacillati</taxon>
        <taxon>Actinomycetota</taxon>
        <taxon>Actinomycetes</taxon>
        <taxon>Pseudonocardiales</taxon>
        <taxon>Pseudonocardiaceae</taxon>
        <taxon>Actinomycetospora</taxon>
    </lineage>
</organism>
<comment type="caution">
    <text evidence="1">The sequence shown here is derived from an EMBL/GenBank/DDBJ whole genome shotgun (WGS) entry which is preliminary data.</text>
</comment>
<proteinExistence type="predicted"/>
<sequence length="40" mass="4321">MIRHLGAVAASRALSAIEPGRRLHRRSGTVALGRDPDEAR</sequence>